<gene>
    <name evidence="1" type="ORF">L6452_42177</name>
</gene>
<evidence type="ECO:0000313" key="1">
    <source>
        <dbReference type="EMBL" id="KAI3667129.1"/>
    </source>
</evidence>
<reference evidence="2" key="1">
    <citation type="journal article" date="2022" name="Mol. Ecol. Resour.">
        <title>The genomes of chicory, endive, great burdock and yacon provide insights into Asteraceae palaeo-polyploidization history and plant inulin production.</title>
        <authorList>
            <person name="Fan W."/>
            <person name="Wang S."/>
            <person name="Wang H."/>
            <person name="Wang A."/>
            <person name="Jiang F."/>
            <person name="Liu H."/>
            <person name="Zhao H."/>
            <person name="Xu D."/>
            <person name="Zhang Y."/>
        </authorList>
    </citation>
    <scope>NUCLEOTIDE SEQUENCE [LARGE SCALE GENOMIC DNA]</scope>
    <source>
        <strain evidence="2">cv. Niubang</strain>
    </source>
</reference>
<comment type="caution">
    <text evidence="1">The sequence shown here is derived from an EMBL/GenBank/DDBJ whole genome shotgun (WGS) entry which is preliminary data.</text>
</comment>
<name>A0ACB8XHI5_ARCLA</name>
<proteinExistence type="predicted"/>
<protein>
    <submittedName>
        <fullName evidence="1">Uncharacterized protein</fullName>
    </submittedName>
</protein>
<dbReference type="Proteomes" id="UP001055879">
    <property type="component" value="Linkage Group LG17"/>
</dbReference>
<accession>A0ACB8XHI5</accession>
<evidence type="ECO:0000313" key="2">
    <source>
        <dbReference type="Proteomes" id="UP001055879"/>
    </source>
</evidence>
<dbReference type="EMBL" id="CM042063">
    <property type="protein sequence ID" value="KAI3667129.1"/>
    <property type="molecule type" value="Genomic_DNA"/>
</dbReference>
<sequence length="144" mass="16892">MEITIVCAENGDRWDPHTTEKLRRLENRRSDESVVENVEIRAEMEASKLSASASVTMCLEVARTEKKYLKRLLAWEKQWAKLQEDITVGKQKIIEFQEELLQAEAAKKTAESFYLFQECMELRRSLVYAQVRLHMDEVNHAFVQ</sequence>
<reference evidence="1 2" key="2">
    <citation type="journal article" date="2022" name="Mol. Ecol. Resour.">
        <title>The genomes of chicory, endive, great burdock and yacon provide insights into Asteraceae paleo-polyploidization history and plant inulin production.</title>
        <authorList>
            <person name="Fan W."/>
            <person name="Wang S."/>
            <person name="Wang H."/>
            <person name="Wang A."/>
            <person name="Jiang F."/>
            <person name="Liu H."/>
            <person name="Zhao H."/>
            <person name="Xu D."/>
            <person name="Zhang Y."/>
        </authorList>
    </citation>
    <scope>NUCLEOTIDE SEQUENCE [LARGE SCALE GENOMIC DNA]</scope>
    <source>
        <strain evidence="2">cv. Niubang</strain>
    </source>
</reference>
<organism evidence="1 2">
    <name type="scientific">Arctium lappa</name>
    <name type="common">Greater burdock</name>
    <name type="synonym">Lappa major</name>
    <dbReference type="NCBI Taxonomy" id="4217"/>
    <lineage>
        <taxon>Eukaryota</taxon>
        <taxon>Viridiplantae</taxon>
        <taxon>Streptophyta</taxon>
        <taxon>Embryophyta</taxon>
        <taxon>Tracheophyta</taxon>
        <taxon>Spermatophyta</taxon>
        <taxon>Magnoliopsida</taxon>
        <taxon>eudicotyledons</taxon>
        <taxon>Gunneridae</taxon>
        <taxon>Pentapetalae</taxon>
        <taxon>asterids</taxon>
        <taxon>campanulids</taxon>
        <taxon>Asterales</taxon>
        <taxon>Asteraceae</taxon>
        <taxon>Carduoideae</taxon>
        <taxon>Cardueae</taxon>
        <taxon>Arctiinae</taxon>
        <taxon>Arctium</taxon>
    </lineage>
</organism>
<keyword evidence="2" id="KW-1185">Reference proteome</keyword>